<dbReference type="AlphaFoldDB" id="A0A076EP69"/>
<gene>
    <name evidence="2" type="ORF">EP51_24820</name>
</gene>
<dbReference type="InterPro" id="IPR012551">
    <property type="entry name" value="DUF1707_SHOCT-like"/>
</dbReference>
<dbReference type="eggNOG" id="ENOG50343CC">
    <property type="taxonomic scope" value="Bacteria"/>
</dbReference>
<name>A0A076EP69_RHOOP</name>
<dbReference type="EMBL" id="CP008947">
    <property type="protein sequence ID" value="AII07696.1"/>
    <property type="molecule type" value="Genomic_DNA"/>
</dbReference>
<reference evidence="2 3" key="1">
    <citation type="submission" date="2014-07" db="EMBL/GenBank/DDBJ databases">
        <title>Genome Sequence of Rhodococcus opacus Strain R7, a Biodegrader of Mono- and Polycyclic Aromatic Hydrocarbons.</title>
        <authorList>
            <person name="Di Gennaro P."/>
            <person name="Zampolli J."/>
            <person name="Presti I."/>
            <person name="Cappelletti M."/>
            <person name="D'Ursi P."/>
            <person name="Orro A."/>
            <person name="Mezzelani A."/>
            <person name="Milanesi L."/>
        </authorList>
    </citation>
    <scope>NUCLEOTIDE SEQUENCE [LARGE SCALE GENOMIC DNA]</scope>
    <source>
        <strain evidence="2 3">R7</strain>
    </source>
</reference>
<evidence type="ECO:0000259" key="1">
    <source>
        <dbReference type="Pfam" id="PF08044"/>
    </source>
</evidence>
<dbReference type="Proteomes" id="UP000028488">
    <property type="component" value="Chromosome"/>
</dbReference>
<dbReference type="Pfam" id="PF08044">
    <property type="entry name" value="DUF1707"/>
    <property type="match status" value="1"/>
</dbReference>
<evidence type="ECO:0000313" key="3">
    <source>
        <dbReference type="Proteomes" id="UP000028488"/>
    </source>
</evidence>
<evidence type="ECO:0000313" key="2">
    <source>
        <dbReference type="EMBL" id="AII07696.1"/>
    </source>
</evidence>
<dbReference type="RefSeq" id="WP_128640655.1">
    <property type="nucleotide sequence ID" value="NZ_CP008947.1"/>
</dbReference>
<organism evidence="2 3">
    <name type="scientific">Rhodococcus opacus</name>
    <name type="common">Nocardia opaca</name>
    <dbReference type="NCBI Taxonomy" id="37919"/>
    <lineage>
        <taxon>Bacteria</taxon>
        <taxon>Bacillati</taxon>
        <taxon>Actinomycetota</taxon>
        <taxon>Actinomycetes</taxon>
        <taxon>Mycobacteriales</taxon>
        <taxon>Nocardiaceae</taxon>
        <taxon>Rhodococcus</taxon>
    </lineage>
</organism>
<accession>A0A076EP69</accession>
<sequence>MASRYPPNTRARDVDRANTSALLDAAFGDGQINEAEHRAMSDLAAEARTLADLEVLVSDLQRPADAPPDARPPRDTAKHWFPAAVAVAAVMAAVGAFTLVDSDDAQATVTPAAQQVDFDSVQPLVVPTPNPVTPEGMKVFLDRYRAKFGDLIVDDLTLYAGGHASIERALPLEPNRMVSYDYRGGFTPSGTPTTRKVDTPVFDLSTLNLDKIGGTVVGAPVSLNVPDGEVSHISFEADDDGPTVSIYVTNEFSESGHMELDPSGAPLSVYPFGR</sequence>
<feature type="domain" description="DUF1707" evidence="1">
    <location>
        <begin position="9"/>
        <end position="61"/>
    </location>
</feature>
<proteinExistence type="predicted"/>
<protein>
    <recommendedName>
        <fullName evidence="1">DUF1707 domain-containing protein</fullName>
    </recommendedName>
</protein>